<dbReference type="Pfam" id="PF07591">
    <property type="entry name" value="PT-HINT"/>
    <property type="match status" value="1"/>
</dbReference>
<dbReference type="Gene3D" id="2.170.16.10">
    <property type="entry name" value="Hedgehog/Intein (Hint) domain"/>
    <property type="match status" value="1"/>
</dbReference>
<evidence type="ECO:0000313" key="4">
    <source>
        <dbReference type="EMBL" id="TDV48680.1"/>
    </source>
</evidence>
<feature type="compositionally biased region" description="Low complexity" evidence="2">
    <location>
        <begin position="947"/>
        <end position="962"/>
    </location>
</feature>
<reference evidence="4 5" key="1">
    <citation type="submission" date="2019-03" db="EMBL/GenBank/DDBJ databases">
        <title>Genomic Encyclopedia of Archaeal and Bacterial Type Strains, Phase II (KMG-II): from individual species to whole genera.</title>
        <authorList>
            <person name="Goeker M."/>
        </authorList>
    </citation>
    <scope>NUCLEOTIDE SEQUENCE [LARGE SCALE GENOMIC DNA]</scope>
    <source>
        <strain evidence="4 5">DSM 45499</strain>
    </source>
</reference>
<dbReference type="SMART" id="SM00306">
    <property type="entry name" value="HintN"/>
    <property type="match status" value="1"/>
</dbReference>
<feature type="compositionally biased region" description="Polar residues" evidence="2">
    <location>
        <begin position="937"/>
        <end position="946"/>
    </location>
</feature>
<evidence type="ECO:0000256" key="1">
    <source>
        <dbReference type="ARBA" id="ARBA00022737"/>
    </source>
</evidence>
<gene>
    <name evidence="4" type="ORF">CLV71_10840</name>
</gene>
<feature type="domain" description="Hint" evidence="3">
    <location>
        <begin position="1979"/>
        <end position="2083"/>
    </location>
</feature>
<evidence type="ECO:0000313" key="5">
    <source>
        <dbReference type="Proteomes" id="UP000294927"/>
    </source>
</evidence>
<dbReference type="PANTHER" id="PTHR32305">
    <property type="match status" value="1"/>
</dbReference>
<organism evidence="4 5">
    <name type="scientific">Actinophytocola oryzae</name>
    <dbReference type="NCBI Taxonomy" id="502181"/>
    <lineage>
        <taxon>Bacteria</taxon>
        <taxon>Bacillati</taxon>
        <taxon>Actinomycetota</taxon>
        <taxon>Actinomycetes</taxon>
        <taxon>Pseudonocardiales</taxon>
        <taxon>Pseudonocardiaceae</taxon>
    </lineage>
</organism>
<dbReference type="Pfam" id="PF25023">
    <property type="entry name" value="TEN_YD-shell"/>
    <property type="match status" value="1"/>
</dbReference>
<dbReference type="PROSITE" id="PS50818">
    <property type="entry name" value="INTEIN_C_TER"/>
    <property type="match status" value="1"/>
</dbReference>
<dbReference type="PANTHER" id="PTHR32305:SF17">
    <property type="entry name" value="TRNA NUCLEASE WAPA"/>
    <property type="match status" value="1"/>
</dbReference>
<dbReference type="InterPro" id="IPR030934">
    <property type="entry name" value="Intein_C"/>
</dbReference>
<keyword evidence="5" id="KW-1185">Reference proteome</keyword>
<dbReference type="InterPro" id="IPR056823">
    <property type="entry name" value="TEN-like_YD-shell"/>
</dbReference>
<feature type="compositionally biased region" description="Polar residues" evidence="2">
    <location>
        <begin position="1491"/>
        <end position="1503"/>
    </location>
</feature>
<evidence type="ECO:0000256" key="2">
    <source>
        <dbReference type="SAM" id="MobiDB-lite"/>
    </source>
</evidence>
<feature type="region of interest" description="Disordered" evidence="2">
    <location>
        <begin position="933"/>
        <end position="962"/>
    </location>
</feature>
<dbReference type="InterPro" id="IPR031325">
    <property type="entry name" value="RHS_repeat"/>
</dbReference>
<feature type="compositionally biased region" description="Polar residues" evidence="2">
    <location>
        <begin position="1553"/>
        <end position="1572"/>
    </location>
</feature>
<feature type="region of interest" description="Disordered" evidence="2">
    <location>
        <begin position="1552"/>
        <end position="1572"/>
    </location>
</feature>
<dbReference type="Gene3D" id="2.180.10.10">
    <property type="entry name" value="RHS repeat-associated core"/>
    <property type="match status" value="2"/>
</dbReference>
<dbReference type="Pfam" id="PF05593">
    <property type="entry name" value="RHS_repeat"/>
    <property type="match status" value="1"/>
</dbReference>
<dbReference type="SUPFAM" id="SSF51294">
    <property type="entry name" value="Hedgehog/intein (Hint) domain"/>
    <property type="match status" value="1"/>
</dbReference>
<dbReference type="InterPro" id="IPR050708">
    <property type="entry name" value="T6SS_VgrG/RHS"/>
</dbReference>
<dbReference type="NCBIfam" id="TIGR03696">
    <property type="entry name" value="Rhs_assc_core"/>
    <property type="match status" value="1"/>
</dbReference>
<dbReference type="CDD" id="cd00081">
    <property type="entry name" value="Hint"/>
    <property type="match status" value="1"/>
</dbReference>
<protein>
    <submittedName>
        <fullName evidence="4">RHS repeat-associated protein</fullName>
    </submittedName>
</protein>
<proteinExistence type="predicted"/>
<sequence length="2242" mass="237064">MQPHPAPHGESQRTALTEPPVTSWPVATSVEVDVTAQNAAAAPLTVGRKSAGGAPGRVRVETLDRAASDRAGVAGLLTKVVPVSGDVTGPLTVDVYYGGIASAYGAGFGDRLTLVSYPDCLVSTPDRSECRVGTPLATEHTKNRHLRGEVALPAQAGQGSALGSLLVAAVGGPNGGEGDLTATSLSPAGAWSAGGSSGEFTYEYPITLPSPPAGDAPGLSLTYSSGSVDGATSATNNQPSWVGDGWGLSVGGFIERSYKSCANDLGGNNGQTKTGDQCWATDNATLSLGSHTGPLVKDKDSGVWHPQRDDGAKVEKLTNASNGAQDGEYWKVTTTDGTKYFFGLNHLPGWDADKPETQSTFTAPVFGNNDGEPCHQATFAASSCQQAYRWNLDYVVDPSGNQIAYYYQPETNYYGLNMNTTSAGTRYVRGGYLLRMEYGLNTKAGGAYAGAPARVVFEPAERCLPSGAVTCDPGQLNSGTASSWPDVPADQICAEDATCTSVYPTFFTRKRLASVTTQVTNGAGGWNERDKWTLAHTFPASGDGTNPVLWLDNIVHTGLVGDPLAMPPTTFVGTAKTNRTFASQDYTSLSRYRITSLVGELGGTLTVDYSTPDCQDGAPDPATNTTRCYPMYWTPGGKTQPVLDWFNKYVATDVYTDGRTEHSVQNRTHYDYEGGAAWHYDENPLVDARYRTWSQWRGYGDVTTTTGNPQDPSGPRTAVKATYLRGMDGDKAATGTKSVSVTDSLHESVPDARQYQGITRESLSLLDGDVITTTINDPWSTTATATDTDGVQSFVTGIGLTRTRTWIAATNSWRESRKTTTFNDKGLPLAVQEDGDTDDPAQTTCTRTIYAENETSWLYTLPSSVQRVSGPCVETNPATRLNIISDDHKHYDGQDFGVAPTEGRLTQVDTLDTWPADGGPTYQSTKSTYDTVYGRPLTTTDPLNRETTTSYTPSTGGPVTQVTTTSPPVTVAGVATSFTSTTTFDAVSGLPTSTVDQAGLRTDKTYDSLGRVTAVWLPGRSKTAKQSANVTFGYAVNTLPPSVVTTNRLLASGAYATTYTIVDGLGRTVQVQEPTSYADGGRIVTDTLYDSQGRAWKVHNPYWNSVAPQGALLVVQDNAVPSTTVSNYDSANRGTASIYLHNGVEQWRTTTVYDGDRVTVIPPAGGTASSVISNGKGQKVSTLLYKDLAHTGPDDLADTTTYSYTRAGQLATITDATAQNTWTFEYDLRGHQIVQIDPDAGRSTSTYDAMGQRLTATDARGKTIAYSYDNLGRQTGSFENTTAGTRLTTHTYDTLLKGAPTSSVRFVGGKAYVTAVSGYDTAGRPKGSRITIPSNEGSLAGTYDFGTTYNALTGAVATRSSPGVGGLPTETMYFTYNTLGKPTQLYAANAGGGAGTTLVSDVKYNQLGQPLRMNYADPNDPKQVSTTWTYEDGTNRLSSSATVRATQTDKWVTNRAYTYTPSGALTKITDVGDTQCFQYDYLQRLTQAWTPSSSDCETAPSTTGLGGSAPYWTEWTHDVTGNRTTETDHAAAGDTVSTLTYPNPGMPRPHAVTSATTVGPAGNTTDSYGYDESGNTLTRTKAGAAQTFTYDIEGHVATASDASGQESSYLYDADGNRLITRDATGTTLFVGDLELFVATGTTTKTGTRFYQLGGVQVAVRTSAGLSWKVADHHGTSTASVKASDLSMSRRYLDPYGNSRGTQPSSWPDKHAFIGGYQDTTSLVHIGAREYDPSTGRFSTVDPVLDPADPQSWNGYAYAGNNPVDHSDPTGEYCDSCDLYTGAQIGIGCPPCSNPPASSPTANGGHYCDGCNNGAGWATPHGNYPGKVGSHGKPVLDLSRVAKPPLIRDLQRHFYENNGEWYPLEGEEYLLDPIPGYVPPDELSEGTRWLILGGVVAGIACLILEPCGAIVGGAIEASAPGMASVPIEMSAGVGVGVGAGAGVKGISVIDDALSSGAKAENAAAKEASAAANAAKTCAGGKSFLPGTPVLMANGSTKPIDEIEPGDLVLATDPETGETGAREVVATIVGQGRKVLVDLTVDTDGAEGGQTGKITATANHPFWVTVRGWVTAANLHIGDSLVSQHAAAARVLAVTTHSQYARVYNLTVASLHTYYVLAGPAPVLVHNSPCDHVALGLQEAEGNPMALDEFGMETGGATYSNWPGSGPWYKKLNTFLESGSKTRISFNLTGIGNPRAAAAAGKSVDPSGFEGLTNWELYRVSQSPHAWSRITWYDRGKVVGNPFK</sequence>
<comment type="caution">
    <text evidence="4">The sequence shown here is derived from an EMBL/GenBank/DDBJ whole genome shotgun (WGS) entry which is preliminary data.</text>
</comment>
<keyword evidence="1" id="KW-0677">Repeat</keyword>
<dbReference type="EMBL" id="SOCP01000008">
    <property type="protein sequence ID" value="TDV48680.1"/>
    <property type="molecule type" value="Genomic_DNA"/>
</dbReference>
<evidence type="ECO:0000259" key="3">
    <source>
        <dbReference type="SMART" id="SM00306"/>
    </source>
</evidence>
<dbReference type="InterPro" id="IPR036844">
    <property type="entry name" value="Hint_dom_sf"/>
</dbReference>
<accession>A0A4R7VH75</accession>
<dbReference type="InterPro" id="IPR003587">
    <property type="entry name" value="Hint_dom_N"/>
</dbReference>
<feature type="region of interest" description="Disordered" evidence="2">
    <location>
        <begin position="1491"/>
        <end position="1510"/>
    </location>
</feature>
<feature type="region of interest" description="Disordered" evidence="2">
    <location>
        <begin position="1"/>
        <end position="20"/>
    </location>
</feature>
<name>A0A4R7VH75_9PSEU</name>
<dbReference type="InterPro" id="IPR022385">
    <property type="entry name" value="Rhs_assc_core"/>
</dbReference>
<dbReference type="Proteomes" id="UP000294927">
    <property type="component" value="Unassembled WGS sequence"/>
</dbReference>